<dbReference type="PANTHER" id="PTHR35004:SF6">
    <property type="entry name" value="TRANSPOSASE"/>
    <property type="match status" value="1"/>
</dbReference>
<dbReference type="SUPFAM" id="SSF53098">
    <property type="entry name" value="Ribonuclease H-like"/>
    <property type="match status" value="1"/>
</dbReference>
<dbReference type="NCBIfam" id="NF033577">
    <property type="entry name" value="transpos_IS481"/>
    <property type="match status" value="1"/>
</dbReference>
<dbReference type="Pfam" id="PF13683">
    <property type="entry name" value="rve_3"/>
    <property type="match status" value="1"/>
</dbReference>
<name>A0A7W4YL66_9MICO</name>
<dbReference type="GO" id="GO:0003676">
    <property type="term" value="F:nucleic acid binding"/>
    <property type="evidence" value="ECO:0007669"/>
    <property type="project" value="InterPro"/>
</dbReference>
<evidence type="ECO:0000313" key="2">
    <source>
        <dbReference type="EMBL" id="MBB2975130.1"/>
    </source>
</evidence>
<keyword evidence="3" id="KW-1185">Reference proteome</keyword>
<reference evidence="2 3" key="1">
    <citation type="submission" date="2020-08" db="EMBL/GenBank/DDBJ databases">
        <title>Sequencing the genomes of 1000 actinobacteria strains.</title>
        <authorList>
            <person name="Klenk H.-P."/>
        </authorList>
    </citation>
    <scope>NUCLEOTIDE SEQUENCE [LARGE SCALE GENOMIC DNA]</scope>
    <source>
        <strain evidence="2 3">DSM 27099</strain>
    </source>
</reference>
<dbReference type="InterPro" id="IPR012337">
    <property type="entry name" value="RNaseH-like_sf"/>
</dbReference>
<dbReference type="InterPro" id="IPR001584">
    <property type="entry name" value="Integrase_cat-core"/>
</dbReference>
<accession>A0A7W4YL66</accession>
<evidence type="ECO:0000313" key="3">
    <source>
        <dbReference type="Proteomes" id="UP000529310"/>
    </source>
</evidence>
<dbReference type="EMBL" id="JACHWQ010000001">
    <property type="protein sequence ID" value="MBB2975130.1"/>
    <property type="molecule type" value="Genomic_DNA"/>
</dbReference>
<dbReference type="InterPro" id="IPR055247">
    <property type="entry name" value="InsJ-like_HTH"/>
</dbReference>
<dbReference type="AlphaFoldDB" id="A0A7W4YL66"/>
<sequence length="325" mass="36722">MSHANARLTIHSRLLIVERTRSGWKQAHIAAAMGVPRRCVKRWLDRYRDEGPVGLRDRSSRPHHIANCTSAAKTSEVIAVRTRERVGRDEVAVRTGVPPRTVSRIIARAGLPRLAELDPMTGERIRASKTTSIRYERERPGELVHMDVKKFGRIPDGGGWRSRGETATNHQTRLKAAATRAGYDFVHSVVDDHSRLAYSEVLPDEKGATCAAFFARAISYFTAHGITRIERLITDNAWAYRYSLHEVCAAHGIRQKLIKPHCPWQNGKVERFNRTLQTEWAYRQSFNSSADRAAALDPWLKHYNTGRRHSALGGQPPISRLQPTS</sequence>
<dbReference type="Gene3D" id="3.30.420.10">
    <property type="entry name" value="Ribonuclease H-like superfamily/Ribonuclease H"/>
    <property type="match status" value="1"/>
</dbReference>
<dbReference type="InterPro" id="IPR047656">
    <property type="entry name" value="IS481-like_transpos"/>
</dbReference>
<dbReference type="RefSeq" id="WP_165141800.1">
    <property type="nucleotide sequence ID" value="NZ_CP049255.1"/>
</dbReference>
<feature type="domain" description="Integrase catalytic" evidence="1">
    <location>
        <begin position="136"/>
        <end position="324"/>
    </location>
</feature>
<dbReference type="GO" id="GO:0015074">
    <property type="term" value="P:DNA integration"/>
    <property type="evidence" value="ECO:0007669"/>
    <property type="project" value="InterPro"/>
</dbReference>
<proteinExistence type="predicted"/>
<dbReference type="Proteomes" id="UP000529310">
    <property type="component" value="Unassembled WGS sequence"/>
</dbReference>
<dbReference type="InterPro" id="IPR036388">
    <property type="entry name" value="WH-like_DNA-bd_sf"/>
</dbReference>
<organism evidence="2 3">
    <name type="scientific">Microbacterium endophyticum</name>
    <dbReference type="NCBI Taxonomy" id="1526412"/>
    <lineage>
        <taxon>Bacteria</taxon>
        <taxon>Bacillati</taxon>
        <taxon>Actinomycetota</taxon>
        <taxon>Actinomycetes</taxon>
        <taxon>Micrococcales</taxon>
        <taxon>Microbacteriaceae</taxon>
        <taxon>Microbacterium</taxon>
    </lineage>
</organism>
<comment type="caution">
    <text evidence="2">The sequence shown here is derived from an EMBL/GenBank/DDBJ whole genome shotgun (WGS) entry which is preliminary data.</text>
</comment>
<gene>
    <name evidence="2" type="ORF">FHX49_000671</name>
</gene>
<dbReference type="InterPro" id="IPR009057">
    <property type="entry name" value="Homeodomain-like_sf"/>
</dbReference>
<dbReference type="InterPro" id="IPR036397">
    <property type="entry name" value="RNaseH_sf"/>
</dbReference>
<dbReference type="SUPFAM" id="SSF46689">
    <property type="entry name" value="Homeodomain-like"/>
    <property type="match status" value="1"/>
</dbReference>
<dbReference type="PROSITE" id="PS50994">
    <property type="entry name" value="INTEGRASE"/>
    <property type="match status" value="1"/>
</dbReference>
<evidence type="ECO:0000259" key="1">
    <source>
        <dbReference type="PROSITE" id="PS50994"/>
    </source>
</evidence>
<dbReference type="PANTHER" id="PTHR35004">
    <property type="entry name" value="TRANSPOSASE RV3428C-RELATED"/>
    <property type="match status" value="1"/>
</dbReference>
<dbReference type="Pfam" id="PF13518">
    <property type="entry name" value="HTH_28"/>
    <property type="match status" value="1"/>
</dbReference>
<dbReference type="Gene3D" id="1.10.10.10">
    <property type="entry name" value="Winged helix-like DNA-binding domain superfamily/Winged helix DNA-binding domain"/>
    <property type="match status" value="1"/>
</dbReference>
<protein>
    <submittedName>
        <fullName evidence="2">Transposase InsO family protein</fullName>
    </submittedName>
</protein>